<dbReference type="InterPro" id="IPR002110">
    <property type="entry name" value="Ankyrin_rpt"/>
</dbReference>
<feature type="repeat" description="ANK" evidence="3">
    <location>
        <begin position="410"/>
        <end position="442"/>
    </location>
</feature>
<accession>A0A3D8QXZ4</accession>
<keyword evidence="1" id="KW-0677">Repeat</keyword>
<reference evidence="6 7" key="1">
    <citation type="journal article" date="2018" name="IMA Fungus">
        <title>IMA Genome-F 9: Draft genome sequence of Annulohypoxylon stygium, Aspergillus mulundensis, Berkeleyomyces basicola (syn. Thielaviopsis basicola), Ceratocystis smalleyi, two Cercospora beticola strains, Coleophoma cylindrospora, Fusarium fracticaudum, Phialophora cf. hyalina, and Morchella septimelata.</title>
        <authorList>
            <person name="Wingfield B.D."/>
            <person name="Bills G.F."/>
            <person name="Dong Y."/>
            <person name="Huang W."/>
            <person name="Nel W.J."/>
            <person name="Swalarsk-Parry B.S."/>
            <person name="Vaghefi N."/>
            <person name="Wilken P.M."/>
            <person name="An Z."/>
            <person name="de Beer Z.W."/>
            <person name="De Vos L."/>
            <person name="Chen L."/>
            <person name="Duong T.A."/>
            <person name="Gao Y."/>
            <person name="Hammerbacher A."/>
            <person name="Kikkert J.R."/>
            <person name="Li Y."/>
            <person name="Li H."/>
            <person name="Li K."/>
            <person name="Li Q."/>
            <person name="Liu X."/>
            <person name="Ma X."/>
            <person name="Naidoo K."/>
            <person name="Pethybridge S.J."/>
            <person name="Sun J."/>
            <person name="Steenkamp E.T."/>
            <person name="van der Nest M.A."/>
            <person name="van Wyk S."/>
            <person name="Wingfield M.J."/>
            <person name="Xiong C."/>
            <person name="Yue Q."/>
            <person name="Zhang X."/>
        </authorList>
    </citation>
    <scope>NUCLEOTIDE SEQUENCE [LARGE SCALE GENOMIC DNA]</scope>
    <source>
        <strain evidence="6 7">BP6252</strain>
    </source>
</reference>
<dbReference type="PANTHER" id="PTHR24193:SF121">
    <property type="entry name" value="ADA2A-CONTAINING COMPLEX COMPONENT 3, ISOFORM D"/>
    <property type="match status" value="1"/>
</dbReference>
<dbReference type="Gene3D" id="1.25.40.20">
    <property type="entry name" value="Ankyrin repeat-containing domain"/>
    <property type="match status" value="3"/>
</dbReference>
<gene>
    <name evidence="6" type="ORF">BP6252_10186</name>
</gene>
<feature type="repeat" description="ANK" evidence="3">
    <location>
        <begin position="446"/>
        <end position="478"/>
    </location>
</feature>
<feature type="compositionally biased region" description="Basic and acidic residues" evidence="4">
    <location>
        <begin position="93"/>
        <end position="102"/>
    </location>
</feature>
<dbReference type="OrthoDB" id="5428966at2759"/>
<dbReference type="GO" id="GO:0005634">
    <property type="term" value="C:nucleus"/>
    <property type="evidence" value="ECO:0007669"/>
    <property type="project" value="TreeGrafter"/>
</dbReference>
<evidence type="ECO:0000256" key="1">
    <source>
        <dbReference type="ARBA" id="ARBA00022737"/>
    </source>
</evidence>
<dbReference type="EMBL" id="PDLM01000011">
    <property type="protein sequence ID" value="RDW66551.1"/>
    <property type="molecule type" value="Genomic_DNA"/>
</dbReference>
<dbReference type="GO" id="GO:0045944">
    <property type="term" value="P:positive regulation of transcription by RNA polymerase II"/>
    <property type="evidence" value="ECO:0007669"/>
    <property type="project" value="TreeGrafter"/>
</dbReference>
<comment type="caution">
    <text evidence="6">The sequence shown here is derived from an EMBL/GenBank/DDBJ whole genome shotgun (WGS) entry which is preliminary data.</text>
</comment>
<dbReference type="Pfam" id="PF14420">
    <property type="entry name" value="Clr5"/>
    <property type="match status" value="1"/>
</dbReference>
<sequence length="582" mass="63563">MGTKDWDSHRVLMETLYLKKDKSLKDVMDEMRSAHDFHASQAQYQRKFKDWGFRKYKKDPEWKAIIHHVKKRKREGKDSNVYIKGALIDPKKMRKETSRHDLPTLQNHNEAPSPKTNEDVYIHTPPKPPTPTMDYLLHKLPWLHFLSLIPPEVNPYPDLSAMASKLAISYSSITTLPSPRNIESSGEGKLQLLASCLASSSDDARLAPKTHQAIQMRQVHNHLRALLPEHVELPTTVGDSFGLIKLDESIQHLSLAIYLVSNNMLDQNRDCMIAYLDRLDNRGLLDAVLSVRIPTIQAFAEGLFQIAKQSMNMKVIKATIKAGVSPDIRSGEFDRTALQTAAFRDNIELVQLLLAAGADVNAPAAQEEGRTALQAAAEGGYFELVQLLLAAVQLLLAAGADVNAPAAQGEGRTALQAAAKGGHFEVVQILLATSADVNALPPEFRFGKTALQAAAARGHFQMVQLLLEAGADVNIAAGNDCGITALQGAAIGGYVGIALKLLEAGADANAPGSAIGGRTALEGAAEHGRTDMVKLLFNTGTYRGGLGDIEYKNALILARREGHEVIYNLIKDRFEESAQEDD</sequence>
<proteinExistence type="predicted"/>
<evidence type="ECO:0000256" key="3">
    <source>
        <dbReference type="PROSITE-ProRule" id="PRU00023"/>
    </source>
</evidence>
<evidence type="ECO:0000256" key="4">
    <source>
        <dbReference type="SAM" id="MobiDB-lite"/>
    </source>
</evidence>
<organism evidence="6 7">
    <name type="scientific">Coleophoma cylindrospora</name>
    <dbReference type="NCBI Taxonomy" id="1849047"/>
    <lineage>
        <taxon>Eukaryota</taxon>
        <taxon>Fungi</taxon>
        <taxon>Dikarya</taxon>
        <taxon>Ascomycota</taxon>
        <taxon>Pezizomycotina</taxon>
        <taxon>Leotiomycetes</taxon>
        <taxon>Helotiales</taxon>
        <taxon>Dermateaceae</taxon>
        <taxon>Coleophoma</taxon>
    </lineage>
</organism>
<keyword evidence="7" id="KW-1185">Reference proteome</keyword>
<feature type="repeat" description="ANK" evidence="3">
    <location>
        <begin position="333"/>
        <end position="365"/>
    </location>
</feature>
<evidence type="ECO:0000259" key="5">
    <source>
        <dbReference type="Pfam" id="PF14420"/>
    </source>
</evidence>
<dbReference type="SUPFAM" id="SSF48403">
    <property type="entry name" value="Ankyrin repeat"/>
    <property type="match status" value="1"/>
</dbReference>
<feature type="region of interest" description="Disordered" evidence="4">
    <location>
        <begin position="93"/>
        <end position="120"/>
    </location>
</feature>
<dbReference type="PROSITE" id="PS50297">
    <property type="entry name" value="ANK_REP_REGION"/>
    <property type="match status" value="5"/>
</dbReference>
<feature type="repeat" description="ANK" evidence="3">
    <location>
        <begin position="516"/>
        <end position="540"/>
    </location>
</feature>
<dbReference type="PROSITE" id="PS50088">
    <property type="entry name" value="ANK_REPEAT"/>
    <property type="match status" value="6"/>
</dbReference>
<dbReference type="PANTHER" id="PTHR24193">
    <property type="entry name" value="ANKYRIN REPEAT PROTEIN"/>
    <property type="match status" value="1"/>
</dbReference>
<feature type="domain" description="Clr5" evidence="5">
    <location>
        <begin position="3"/>
        <end position="55"/>
    </location>
</feature>
<dbReference type="GO" id="GO:0000976">
    <property type="term" value="F:transcription cis-regulatory region binding"/>
    <property type="evidence" value="ECO:0007669"/>
    <property type="project" value="TreeGrafter"/>
</dbReference>
<evidence type="ECO:0000256" key="2">
    <source>
        <dbReference type="ARBA" id="ARBA00023043"/>
    </source>
</evidence>
<dbReference type="AlphaFoldDB" id="A0A3D8QXZ4"/>
<dbReference type="PRINTS" id="PR01415">
    <property type="entry name" value="ANKYRIN"/>
</dbReference>
<dbReference type="InterPro" id="IPR036770">
    <property type="entry name" value="Ankyrin_rpt-contain_sf"/>
</dbReference>
<dbReference type="InterPro" id="IPR050663">
    <property type="entry name" value="Ankyrin-SOCS_Box"/>
</dbReference>
<dbReference type="STRING" id="1849047.A0A3D8QXZ4"/>
<evidence type="ECO:0000313" key="7">
    <source>
        <dbReference type="Proteomes" id="UP000256645"/>
    </source>
</evidence>
<evidence type="ECO:0000313" key="6">
    <source>
        <dbReference type="EMBL" id="RDW66551.1"/>
    </source>
</evidence>
<dbReference type="Pfam" id="PF12796">
    <property type="entry name" value="Ank_2"/>
    <property type="match status" value="2"/>
</dbReference>
<dbReference type="SMART" id="SM00248">
    <property type="entry name" value="ANK"/>
    <property type="match status" value="6"/>
</dbReference>
<feature type="repeat" description="ANK" evidence="3">
    <location>
        <begin position="481"/>
        <end position="513"/>
    </location>
</feature>
<protein>
    <recommendedName>
        <fullName evidence="5">Clr5 domain-containing protein</fullName>
    </recommendedName>
</protein>
<dbReference type="Proteomes" id="UP000256645">
    <property type="component" value="Unassembled WGS sequence"/>
</dbReference>
<dbReference type="InterPro" id="IPR025676">
    <property type="entry name" value="Clr5_dom"/>
</dbReference>
<keyword evidence="2 3" id="KW-0040">ANK repeat</keyword>
<name>A0A3D8QXZ4_9HELO</name>
<feature type="repeat" description="ANK" evidence="3">
    <location>
        <begin position="368"/>
        <end position="407"/>
    </location>
</feature>